<accession>A0A0E2LPG3</accession>
<name>A0A0E2LPG3_PORGN</name>
<dbReference type="AlphaFoldDB" id="A0A0E2LPG3"/>
<dbReference type="HOGENOM" id="CLU_490781_0_0_10"/>
<evidence type="ECO:0000259" key="1">
    <source>
        <dbReference type="Pfam" id="PF21012"/>
    </source>
</evidence>
<evidence type="ECO:0000313" key="2">
    <source>
        <dbReference type="EMBL" id="ERJ65295.1"/>
    </source>
</evidence>
<sequence>MKTIVRYSHLPVALFFCLLGVVHLSVEAQMLNTPFELSDQIVLSPTERQYREICVQTKEKKGADLFPLSDKLRDSAYVRFGSAYGDITGDYLPYNGNNYSSLSLESGGRISVRNYGTLYGSASYSRGMHKRIGWNALRNAEAYYPYLVSDSTGGDYHFEDYRLAGYYSFRAGRLPLGIGFSYRGEVAYRLTDPRTTNTTGALELSCATSLTLPRENRLSLSAAYLYHRQHLTQYNWRPGQQDKFFVSYGFGQVDVSNSPIWFGISRMNYVNGWKLSSRLDIRRGDAIGLDYSGYFLDTEERSSINLFALLYNRLRLYGSWQLSGFSFSLSADYALRQGIERIYEDYKPDDNYHIYDLRILAIRRWYMLNEFSAQAQASYRICTDRGCALRMSAGSDFYGYDETYRKHGHHTMSGMLRPFAGIAYDHIGTKLDFGLSLSAAYRMVLTHSYKIRTIQKEQLDYQLAYLPYAYRNREGVEVRSSLYVSIPMRNTHRLMTELRLYGDLMKRKGGIVYGKTPGVISHILSDPQAERTSGHTIGATCNISYLF</sequence>
<evidence type="ECO:0000313" key="3">
    <source>
        <dbReference type="Proteomes" id="UP000016630"/>
    </source>
</evidence>
<reference evidence="2 3" key="1">
    <citation type="submission" date="2013-06" db="EMBL/GenBank/DDBJ databases">
        <authorList>
            <person name="Weinstock G."/>
            <person name="Sodergren E."/>
            <person name="Lobos E.A."/>
            <person name="Fulton L."/>
            <person name="Fulton R."/>
            <person name="Courtney L."/>
            <person name="Fronick C."/>
            <person name="O'Laughlin M."/>
            <person name="Godfrey J."/>
            <person name="Wilson R.M."/>
            <person name="Miner T."/>
            <person name="Farmer C."/>
            <person name="Delehaunty K."/>
            <person name="Cordes M."/>
            <person name="Minx P."/>
            <person name="Tomlinson C."/>
            <person name="Chen J."/>
            <person name="Wollam A."/>
            <person name="Pepin K.H."/>
            <person name="Bhonagiri V."/>
            <person name="Zhang X."/>
            <person name="Warren W."/>
            <person name="Mitreva M."/>
            <person name="Mardis E.R."/>
            <person name="Wilson R.K."/>
        </authorList>
    </citation>
    <scope>NUCLEOTIDE SEQUENCE [LARGE SCALE GENOMIC DNA]</scope>
    <source>
        <strain evidence="2 3">F0570</strain>
    </source>
</reference>
<comment type="caution">
    <text evidence="2">The sequence shown here is derived from an EMBL/GenBank/DDBJ whole genome shotgun (WGS) entry which is preliminary data.</text>
</comment>
<dbReference type="Pfam" id="PF21012">
    <property type="entry name" value="DUF6850"/>
    <property type="match status" value="1"/>
</dbReference>
<dbReference type="InterPro" id="IPR049236">
    <property type="entry name" value="DUF6850"/>
</dbReference>
<feature type="domain" description="DUF6850" evidence="1">
    <location>
        <begin position="74"/>
        <end position="504"/>
    </location>
</feature>
<dbReference type="EMBL" id="AWUW01000106">
    <property type="protein sequence ID" value="ERJ65295.1"/>
    <property type="molecule type" value="Genomic_DNA"/>
</dbReference>
<dbReference type="Proteomes" id="UP000016630">
    <property type="component" value="Unassembled WGS sequence"/>
</dbReference>
<dbReference type="RefSeq" id="WP_021665641.1">
    <property type="nucleotide sequence ID" value="NZ_KI259197.1"/>
</dbReference>
<dbReference type="PATRIC" id="fig|1227271.3.peg.1261"/>
<protein>
    <recommendedName>
        <fullName evidence="1">DUF6850 domain-containing protein</fullName>
    </recommendedName>
</protein>
<proteinExistence type="predicted"/>
<gene>
    <name evidence="2" type="ORF">HMPREF1555_01435</name>
</gene>
<organism evidence="2 3">
    <name type="scientific">Porphyromonas gingivalis F0570</name>
    <dbReference type="NCBI Taxonomy" id="1227271"/>
    <lineage>
        <taxon>Bacteria</taxon>
        <taxon>Pseudomonadati</taxon>
        <taxon>Bacteroidota</taxon>
        <taxon>Bacteroidia</taxon>
        <taxon>Bacteroidales</taxon>
        <taxon>Porphyromonadaceae</taxon>
        <taxon>Porphyromonas</taxon>
    </lineage>
</organism>